<protein>
    <recommendedName>
        <fullName evidence="4">Transmembrane protein</fullName>
    </recommendedName>
</protein>
<feature type="transmembrane region" description="Helical" evidence="1">
    <location>
        <begin position="380"/>
        <end position="398"/>
    </location>
</feature>
<evidence type="ECO:0000313" key="2">
    <source>
        <dbReference type="EMBL" id="KAJ0391122.1"/>
    </source>
</evidence>
<feature type="transmembrane region" description="Helical" evidence="1">
    <location>
        <begin position="12"/>
        <end position="32"/>
    </location>
</feature>
<evidence type="ECO:0000313" key="3">
    <source>
        <dbReference type="Proteomes" id="UP001209570"/>
    </source>
</evidence>
<feature type="transmembrane region" description="Helical" evidence="1">
    <location>
        <begin position="144"/>
        <end position="163"/>
    </location>
</feature>
<sequence>MRPSTRFGIRIVAIATVVALAAGCVLSLIALFDDKWRVTEGLENEQVALTAIFEGLGLGNYGTCVRLRRFVNDTNTWTPRETCYRTFLIEGAHPTTVLDLHTGQQLILNPVCDADKAWIAEKLGIPKRLDIVSLWNKQCAGYQWVVTLCEIFAIIGAICVGYMTVLAAGMDTVYIYCTVGEHVLAPAIPLLLHTIPTFVWLFAMDLSDLRMDQGLLFALIFEGILAWTWLLNTLLCFYSWMCGDDTVAAAATEYPAEYEAKSWHEAIATAKTRKVCYTTLPQARSKSDVKSVVTNSSMTLDGVCSQDELRDVARHLGVPDRLPIADLWAHQCNGVHWLNVFAQVVAAIAVVVLELLCFYRNSVPLMLAEHELLPWLHGTAPTALVLLLAVVLLLWGFLIKEPGFTLTTSFWMALVAWTMYLVGFVAITARTAFLRRTISFKTSSDINSGSVQP</sequence>
<feature type="transmembrane region" description="Helical" evidence="1">
    <location>
        <begin position="337"/>
        <end position="359"/>
    </location>
</feature>
<reference evidence="2" key="1">
    <citation type="submission" date="2021-12" db="EMBL/GenBank/DDBJ databases">
        <title>Prjna785345.</title>
        <authorList>
            <person name="Rujirawat T."/>
            <person name="Krajaejun T."/>
        </authorList>
    </citation>
    <scope>NUCLEOTIDE SEQUENCE</scope>
    <source>
        <strain evidence="2">Pi057C3</strain>
    </source>
</reference>
<evidence type="ECO:0000256" key="1">
    <source>
        <dbReference type="SAM" id="Phobius"/>
    </source>
</evidence>
<feature type="transmembrane region" description="Helical" evidence="1">
    <location>
        <begin position="215"/>
        <end position="240"/>
    </location>
</feature>
<feature type="transmembrane region" description="Helical" evidence="1">
    <location>
        <begin position="183"/>
        <end position="203"/>
    </location>
</feature>
<evidence type="ECO:0008006" key="4">
    <source>
        <dbReference type="Google" id="ProtNLM"/>
    </source>
</evidence>
<organism evidence="2 3">
    <name type="scientific">Pythium insidiosum</name>
    <name type="common">Pythiosis disease agent</name>
    <dbReference type="NCBI Taxonomy" id="114742"/>
    <lineage>
        <taxon>Eukaryota</taxon>
        <taxon>Sar</taxon>
        <taxon>Stramenopiles</taxon>
        <taxon>Oomycota</taxon>
        <taxon>Peronosporomycetes</taxon>
        <taxon>Pythiales</taxon>
        <taxon>Pythiaceae</taxon>
        <taxon>Pythium</taxon>
    </lineage>
</organism>
<comment type="caution">
    <text evidence="2">The sequence shown here is derived from an EMBL/GenBank/DDBJ whole genome shotgun (WGS) entry which is preliminary data.</text>
</comment>
<accession>A0AAD5M073</accession>
<keyword evidence="1" id="KW-0812">Transmembrane</keyword>
<dbReference type="Proteomes" id="UP001209570">
    <property type="component" value="Unassembled WGS sequence"/>
</dbReference>
<feature type="transmembrane region" description="Helical" evidence="1">
    <location>
        <begin position="410"/>
        <end position="433"/>
    </location>
</feature>
<dbReference type="AlphaFoldDB" id="A0AAD5M073"/>
<keyword evidence="1" id="KW-0472">Membrane</keyword>
<proteinExistence type="predicted"/>
<name>A0AAD5M073_PYTIN</name>
<dbReference type="EMBL" id="JAKCXM010001293">
    <property type="protein sequence ID" value="KAJ0391122.1"/>
    <property type="molecule type" value="Genomic_DNA"/>
</dbReference>
<dbReference type="PROSITE" id="PS51257">
    <property type="entry name" value="PROKAR_LIPOPROTEIN"/>
    <property type="match status" value="1"/>
</dbReference>
<gene>
    <name evidence="2" type="ORF">P43SY_010821</name>
</gene>
<keyword evidence="1" id="KW-1133">Transmembrane helix</keyword>
<keyword evidence="3" id="KW-1185">Reference proteome</keyword>